<evidence type="ECO:0000313" key="16">
    <source>
        <dbReference type="Proteomes" id="UP001162156"/>
    </source>
</evidence>
<dbReference type="GO" id="GO:0001725">
    <property type="term" value="C:stress fiber"/>
    <property type="evidence" value="ECO:0007669"/>
    <property type="project" value="UniProtKB-SubCell"/>
</dbReference>
<dbReference type="GO" id="GO:0030016">
    <property type="term" value="C:myofibril"/>
    <property type="evidence" value="ECO:0007669"/>
    <property type="project" value="UniProtKB-SubCell"/>
</dbReference>
<evidence type="ECO:0000256" key="11">
    <source>
        <dbReference type="ARBA" id="ARBA00023212"/>
    </source>
</evidence>
<accession>A0AAV8YA24</accession>
<dbReference type="Pfam" id="PF05502">
    <property type="entry name" value="Dynactin_p62"/>
    <property type="match status" value="1"/>
</dbReference>
<comment type="subcellular location">
    <subcellularLocation>
        <location evidence="3">Cytoplasm</location>
        <location evidence="3">Cell cortex</location>
    </subcellularLocation>
    <subcellularLocation>
        <location evidence="1">Cytoplasm</location>
        <location evidence="1">Cytoskeleton</location>
        <location evidence="1">Microtubule organizing center</location>
        <location evidence="1">Centrosome</location>
    </subcellularLocation>
    <subcellularLocation>
        <location evidence="2">Cytoplasm</location>
        <location evidence="2">Cytoskeleton</location>
        <location evidence="2">Stress fiber</location>
    </subcellularLocation>
    <subcellularLocation>
        <location evidence="4">Cytoplasm</location>
        <location evidence="4">Myofibril</location>
    </subcellularLocation>
</comment>
<evidence type="ECO:0000256" key="5">
    <source>
        <dbReference type="ARBA" id="ARBA00022490"/>
    </source>
</evidence>
<dbReference type="GO" id="GO:0005869">
    <property type="term" value="C:dynactin complex"/>
    <property type="evidence" value="ECO:0007669"/>
    <property type="project" value="InterPro"/>
</dbReference>
<evidence type="ECO:0000256" key="2">
    <source>
        <dbReference type="ARBA" id="ARBA00004529"/>
    </source>
</evidence>
<evidence type="ECO:0000256" key="1">
    <source>
        <dbReference type="ARBA" id="ARBA00004300"/>
    </source>
</evidence>
<evidence type="ECO:0000256" key="6">
    <source>
        <dbReference type="ARBA" id="ARBA00022499"/>
    </source>
</evidence>
<sequence length="419" mass="47946">MYYLSCQFCRWSSRDVGIPDQSTVTGGWPERENVHANRLQELLDMYKAIVLSQKQQKEKDKKKQRGKYLSYTDRTGVTAAALRKRIGLPADLTHPMLKNKPKEPEPATAKSEIDQLPNEIFTEPINLMEITTIEQRLLQPEAQPTTVDRLFPVHKQLSIKRSLRCRACEHNVSKPEYNPSSVKFKIQLFAYYHIPEVRIITVEPLRAGRQCELIIKFTNPTQHQTTITFIELNMEESETAMDTDVAEVTENLEQSSLFKSMQIMSKWEILFQKQPFSLTSLPLSTSQPSSLLSISSRQPSITINPRKISEEVNCNVEVPTSSFILPPRDDAAEYDDSGDTHNIQDDSKLVKWRKSNKAFIKLNVTPMADLVLNSEVVCGFIMQHIYTNTIASKVENKEPQKYNHKVQVFLHLGHLVGSE</sequence>
<dbReference type="InterPro" id="IPR008603">
    <property type="entry name" value="DCTN4"/>
</dbReference>
<gene>
    <name evidence="15" type="ORF">NQ314_008428</name>
</gene>
<keyword evidence="9" id="KW-0007">Acetylation</keyword>
<dbReference type="GO" id="GO:0005938">
    <property type="term" value="C:cell cortex"/>
    <property type="evidence" value="ECO:0007669"/>
    <property type="project" value="UniProtKB-SubCell"/>
</dbReference>
<evidence type="ECO:0000256" key="10">
    <source>
        <dbReference type="ARBA" id="ARBA00023054"/>
    </source>
</evidence>
<evidence type="ECO:0000256" key="7">
    <source>
        <dbReference type="ARBA" id="ARBA00022553"/>
    </source>
</evidence>
<evidence type="ECO:0000256" key="4">
    <source>
        <dbReference type="ARBA" id="ARBA00004657"/>
    </source>
</evidence>
<reference evidence="15" key="1">
    <citation type="journal article" date="2023" name="Insect Mol. Biol.">
        <title>Genome sequencing provides insights into the evolution of gene families encoding plant cell wall-degrading enzymes in longhorned beetles.</title>
        <authorList>
            <person name="Shin N.R."/>
            <person name="Okamura Y."/>
            <person name="Kirsch R."/>
            <person name="Pauchet Y."/>
        </authorList>
    </citation>
    <scope>NUCLEOTIDE SEQUENCE</scope>
    <source>
        <strain evidence="15">RBIC_L_NR</strain>
    </source>
</reference>
<evidence type="ECO:0000313" key="15">
    <source>
        <dbReference type="EMBL" id="KAJ8948388.1"/>
    </source>
</evidence>
<comment type="subunit">
    <text evidence="14">Subunit of dynactin, a multiprotein complex part of a tripartite complex with dynein and a adapter, such as BICDL1, BICD2 or HOOK3. The dynactin complex is built around ACTR1A/ACTB filament and consists of an actin-related filament composed of a shoulder domain, a pointed end and a barbed end. Its length is defined by its flexible shoulder domain. The soulder is composed of 2 DCTN1 subunits, 4 DCTN2 and 2 DCTN3. The 4 DCNT2 (via N-terminus) bind the ACTR1A filament and act as molecular rulers to determine the length. The pointed end is important for binding dynein-dynactin cargo adapters. Consists of 4 subunits: ACTR10, DCNT4, DCTN5 and DCTN6. The barbed end is composed of a CAPZA1:CAPZB heterodimers, which binds ACTR1A/ACTB filament and dynactin and stabilizes dynactin. Interacts with ATP7B, but not ATP7A, in a copper-dependent manner. Interacts with ANK2; this interaction is required for localization at costameres. Interacts with N4BP2L1.</text>
</comment>
<evidence type="ECO:0000256" key="13">
    <source>
        <dbReference type="ARBA" id="ARBA00034864"/>
    </source>
</evidence>
<protein>
    <recommendedName>
        <fullName evidence="13">Dynactin subunit 4</fullName>
    </recommendedName>
</protein>
<keyword evidence="16" id="KW-1185">Reference proteome</keyword>
<comment type="caution">
    <text evidence="15">The sequence shown here is derived from an EMBL/GenBank/DDBJ whole genome shotgun (WGS) entry which is preliminary data.</text>
</comment>
<evidence type="ECO:0000256" key="14">
    <source>
        <dbReference type="ARBA" id="ARBA00093507"/>
    </source>
</evidence>
<keyword evidence="8" id="KW-0832">Ubl conjugation</keyword>
<evidence type="ECO:0000256" key="12">
    <source>
        <dbReference type="ARBA" id="ARBA00034776"/>
    </source>
</evidence>
<keyword evidence="10" id="KW-0175">Coiled coil</keyword>
<proteinExistence type="inferred from homology"/>
<evidence type="ECO:0000256" key="8">
    <source>
        <dbReference type="ARBA" id="ARBA00022843"/>
    </source>
</evidence>
<dbReference type="GO" id="GO:0005813">
    <property type="term" value="C:centrosome"/>
    <property type="evidence" value="ECO:0007669"/>
    <property type="project" value="UniProtKB-SubCell"/>
</dbReference>
<dbReference type="PANTHER" id="PTHR13034:SF2">
    <property type="entry name" value="DYNACTIN SUBUNIT 4"/>
    <property type="match status" value="1"/>
</dbReference>
<keyword evidence="5" id="KW-0963">Cytoplasm</keyword>
<keyword evidence="11" id="KW-0206">Cytoskeleton</keyword>
<evidence type="ECO:0000256" key="9">
    <source>
        <dbReference type="ARBA" id="ARBA00022990"/>
    </source>
</evidence>
<keyword evidence="7" id="KW-0597">Phosphoprotein</keyword>
<dbReference type="PANTHER" id="PTHR13034">
    <property type="entry name" value="DYNACTIN P62 SUBUNIT"/>
    <property type="match status" value="1"/>
</dbReference>
<dbReference type="EMBL" id="JANEYF010002304">
    <property type="protein sequence ID" value="KAJ8948388.1"/>
    <property type="molecule type" value="Genomic_DNA"/>
</dbReference>
<keyword evidence="6" id="KW-1017">Isopeptide bond</keyword>
<comment type="similarity">
    <text evidence="12">Belongs to the dynactin subunit 4 family.</text>
</comment>
<name>A0AAV8YA24_9CUCU</name>
<organism evidence="15 16">
    <name type="scientific">Rhamnusium bicolor</name>
    <dbReference type="NCBI Taxonomy" id="1586634"/>
    <lineage>
        <taxon>Eukaryota</taxon>
        <taxon>Metazoa</taxon>
        <taxon>Ecdysozoa</taxon>
        <taxon>Arthropoda</taxon>
        <taxon>Hexapoda</taxon>
        <taxon>Insecta</taxon>
        <taxon>Pterygota</taxon>
        <taxon>Neoptera</taxon>
        <taxon>Endopterygota</taxon>
        <taxon>Coleoptera</taxon>
        <taxon>Polyphaga</taxon>
        <taxon>Cucujiformia</taxon>
        <taxon>Chrysomeloidea</taxon>
        <taxon>Cerambycidae</taxon>
        <taxon>Lepturinae</taxon>
        <taxon>Rhagiini</taxon>
        <taxon>Rhamnusium</taxon>
    </lineage>
</organism>
<dbReference type="AlphaFoldDB" id="A0AAV8YA24"/>
<evidence type="ECO:0000256" key="3">
    <source>
        <dbReference type="ARBA" id="ARBA00004544"/>
    </source>
</evidence>
<dbReference type="Proteomes" id="UP001162156">
    <property type="component" value="Unassembled WGS sequence"/>
</dbReference>